<keyword evidence="9" id="KW-1185">Reference proteome</keyword>
<keyword evidence="5 7" id="KW-0472">Membrane</keyword>
<evidence type="ECO:0000256" key="6">
    <source>
        <dbReference type="SAM" id="MobiDB-lite"/>
    </source>
</evidence>
<sequence length="210" mass="23326">MSGLLPKFINIRRGGYIVIIIGIAMQPWILSNTDSKFLSVMGSYAIFLAPLTGILHCEYYVIRRQRLSLQDLYTPNSSSSYWYFHGLSIRTLVSFCIGFFPFLPGYIHNITPSIHVSEGWSQLFYMCYPLGYFGTGAVHYAISYFFPPKELGKVDERDIYGTFAPGEKTPFGILVGVHPEDIEAGGSDSGDGESVPPKLANAEVQDARSA</sequence>
<dbReference type="EMBL" id="KB933072">
    <property type="protein sequence ID" value="EOO00521.1"/>
    <property type="molecule type" value="Genomic_DNA"/>
</dbReference>
<dbReference type="Gene3D" id="1.10.4160.10">
    <property type="entry name" value="Hydantoin permease"/>
    <property type="match status" value="1"/>
</dbReference>
<dbReference type="Proteomes" id="UP000014074">
    <property type="component" value="Unassembled WGS sequence"/>
</dbReference>
<dbReference type="HOGENOM" id="CLU_1310872_0_0_1"/>
<comment type="similarity">
    <text evidence="2">Belongs to the purine-cytosine permease (2.A.39) family.</text>
</comment>
<dbReference type="GO" id="GO:0015205">
    <property type="term" value="F:nucleobase transmembrane transporter activity"/>
    <property type="evidence" value="ECO:0007669"/>
    <property type="project" value="TreeGrafter"/>
</dbReference>
<evidence type="ECO:0000256" key="5">
    <source>
        <dbReference type="ARBA" id="ARBA00023136"/>
    </source>
</evidence>
<dbReference type="PANTHER" id="PTHR30618:SF15">
    <property type="entry name" value="NICOTINAMIDE RIBOSIDE TRANSPORTER 1-RELATED"/>
    <property type="match status" value="1"/>
</dbReference>
<keyword evidence="3 7" id="KW-0812">Transmembrane</keyword>
<dbReference type="GeneID" id="19324396"/>
<comment type="subcellular location">
    <subcellularLocation>
        <location evidence="1">Membrane</location>
        <topology evidence="1">Multi-pass membrane protein</topology>
    </subcellularLocation>
</comment>
<feature type="transmembrane region" description="Helical" evidence="7">
    <location>
        <begin position="37"/>
        <end position="61"/>
    </location>
</feature>
<evidence type="ECO:0000256" key="4">
    <source>
        <dbReference type="ARBA" id="ARBA00022989"/>
    </source>
</evidence>
<proteinExistence type="inferred from homology"/>
<feature type="transmembrane region" description="Helical" evidence="7">
    <location>
        <begin position="14"/>
        <end position="31"/>
    </location>
</feature>
<feature type="transmembrane region" description="Helical" evidence="7">
    <location>
        <begin position="123"/>
        <end position="146"/>
    </location>
</feature>
<evidence type="ECO:0000256" key="1">
    <source>
        <dbReference type="ARBA" id="ARBA00004141"/>
    </source>
</evidence>
<dbReference type="eggNOG" id="KOG2466">
    <property type="taxonomic scope" value="Eukaryota"/>
</dbReference>
<protein>
    <submittedName>
        <fullName evidence="8">Putative ncs1 nucleoside transporter protein</fullName>
    </submittedName>
</protein>
<evidence type="ECO:0000313" key="9">
    <source>
        <dbReference type="Proteomes" id="UP000014074"/>
    </source>
</evidence>
<dbReference type="AlphaFoldDB" id="R8BMB8"/>
<dbReference type="RefSeq" id="XP_007914730.1">
    <property type="nucleotide sequence ID" value="XM_007916539.1"/>
</dbReference>
<organism evidence="8 9">
    <name type="scientific">Phaeoacremonium minimum (strain UCR-PA7)</name>
    <name type="common">Esca disease fungus</name>
    <name type="synonym">Togninia minima</name>
    <dbReference type="NCBI Taxonomy" id="1286976"/>
    <lineage>
        <taxon>Eukaryota</taxon>
        <taxon>Fungi</taxon>
        <taxon>Dikarya</taxon>
        <taxon>Ascomycota</taxon>
        <taxon>Pezizomycotina</taxon>
        <taxon>Sordariomycetes</taxon>
        <taxon>Sordariomycetidae</taxon>
        <taxon>Togniniales</taxon>
        <taxon>Togniniaceae</taxon>
        <taxon>Phaeoacremonium</taxon>
    </lineage>
</organism>
<dbReference type="GO" id="GO:0005886">
    <property type="term" value="C:plasma membrane"/>
    <property type="evidence" value="ECO:0007669"/>
    <property type="project" value="TreeGrafter"/>
</dbReference>
<dbReference type="PANTHER" id="PTHR30618">
    <property type="entry name" value="NCS1 FAMILY PURINE/PYRIMIDINE TRANSPORTER"/>
    <property type="match status" value="1"/>
</dbReference>
<evidence type="ECO:0000256" key="2">
    <source>
        <dbReference type="ARBA" id="ARBA00008974"/>
    </source>
</evidence>
<accession>R8BMB8</accession>
<reference evidence="9" key="1">
    <citation type="journal article" date="2013" name="Genome Announc.">
        <title>Draft genome sequence of the ascomycete Phaeoacremonium aleophilum strain UCR-PA7, a causal agent of the esca disease complex in grapevines.</title>
        <authorList>
            <person name="Blanco-Ulate B."/>
            <person name="Rolshausen P."/>
            <person name="Cantu D."/>
        </authorList>
    </citation>
    <scope>NUCLEOTIDE SEQUENCE [LARGE SCALE GENOMIC DNA]</scope>
    <source>
        <strain evidence="9">UCR-PA7</strain>
    </source>
</reference>
<evidence type="ECO:0000256" key="3">
    <source>
        <dbReference type="ARBA" id="ARBA00022692"/>
    </source>
</evidence>
<gene>
    <name evidence="8" type="ORF">UCRPA7_3992</name>
</gene>
<evidence type="ECO:0000313" key="8">
    <source>
        <dbReference type="EMBL" id="EOO00521.1"/>
    </source>
</evidence>
<dbReference type="InterPro" id="IPR045225">
    <property type="entry name" value="Uracil/uridine/allantoin_perm"/>
</dbReference>
<dbReference type="OrthoDB" id="2018619at2759"/>
<evidence type="ECO:0000256" key="7">
    <source>
        <dbReference type="SAM" id="Phobius"/>
    </source>
</evidence>
<feature type="transmembrane region" description="Helical" evidence="7">
    <location>
        <begin position="82"/>
        <end position="103"/>
    </location>
</feature>
<dbReference type="InterPro" id="IPR001248">
    <property type="entry name" value="Pur-cyt_permease"/>
</dbReference>
<dbReference type="KEGG" id="tmn:UCRPA7_3992"/>
<keyword evidence="4 7" id="KW-1133">Transmembrane helix</keyword>
<feature type="region of interest" description="Disordered" evidence="6">
    <location>
        <begin position="180"/>
        <end position="210"/>
    </location>
</feature>
<name>R8BMB8_PHAM7</name>
<dbReference type="Pfam" id="PF02133">
    <property type="entry name" value="Transp_cyt_pur"/>
    <property type="match status" value="1"/>
</dbReference>